<dbReference type="GO" id="GO:0005351">
    <property type="term" value="F:carbohydrate:proton symporter activity"/>
    <property type="evidence" value="ECO:0007669"/>
    <property type="project" value="TreeGrafter"/>
</dbReference>
<dbReference type="SUPFAM" id="SSF103473">
    <property type="entry name" value="MFS general substrate transporter"/>
    <property type="match status" value="1"/>
</dbReference>
<keyword evidence="6 9" id="KW-0472">Membrane</keyword>
<evidence type="ECO:0000256" key="6">
    <source>
        <dbReference type="ARBA" id="ARBA00023136"/>
    </source>
</evidence>
<feature type="transmembrane region" description="Helical" evidence="9">
    <location>
        <begin position="85"/>
        <end position="107"/>
    </location>
</feature>
<feature type="transmembrane region" description="Helical" evidence="9">
    <location>
        <begin position="43"/>
        <end position="64"/>
    </location>
</feature>
<dbReference type="FunFam" id="1.20.1250.20:FF:000117">
    <property type="entry name" value="MFS hexose transporter"/>
    <property type="match status" value="1"/>
</dbReference>
<feature type="transmembrane region" description="Helical" evidence="9">
    <location>
        <begin position="303"/>
        <end position="328"/>
    </location>
</feature>
<proteinExistence type="inferred from homology"/>
<comment type="subcellular location">
    <subcellularLocation>
        <location evidence="1">Membrane</location>
        <topology evidence="1">Multi-pass membrane protein</topology>
    </subcellularLocation>
</comment>
<dbReference type="InterPro" id="IPR003663">
    <property type="entry name" value="Sugar/inositol_transpt"/>
</dbReference>
<dbReference type="AlphaFoldDB" id="A0A1G4B0G1"/>
<evidence type="ECO:0000256" key="4">
    <source>
        <dbReference type="ARBA" id="ARBA00022692"/>
    </source>
</evidence>
<feature type="region of interest" description="Disordered" evidence="8">
    <location>
        <begin position="524"/>
        <end position="543"/>
    </location>
</feature>
<feature type="transmembrane region" description="Helical" evidence="9">
    <location>
        <begin position="438"/>
        <end position="455"/>
    </location>
</feature>
<organism evidence="11 12">
    <name type="scientific">Colletotrichum orchidophilum</name>
    <dbReference type="NCBI Taxonomy" id="1209926"/>
    <lineage>
        <taxon>Eukaryota</taxon>
        <taxon>Fungi</taxon>
        <taxon>Dikarya</taxon>
        <taxon>Ascomycota</taxon>
        <taxon>Pezizomycotina</taxon>
        <taxon>Sordariomycetes</taxon>
        <taxon>Hypocreomycetidae</taxon>
        <taxon>Glomerellales</taxon>
        <taxon>Glomerellaceae</taxon>
        <taxon>Colletotrichum</taxon>
    </lineage>
</organism>
<dbReference type="Pfam" id="PF00083">
    <property type="entry name" value="Sugar_tr"/>
    <property type="match status" value="1"/>
</dbReference>
<dbReference type="EMBL" id="MJBS01000091">
    <property type="protein sequence ID" value="OHE94908.1"/>
    <property type="molecule type" value="Genomic_DNA"/>
</dbReference>
<dbReference type="GeneID" id="34562966"/>
<keyword evidence="12" id="KW-1185">Reference proteome</keyword>
<keyword evidence="3 7" id="KW-0813">Transport</keyword>
<accession>A0A1G4B0G1</accession>
<dbReference type="NCBIfam" id="TIGR00879">
    <property type="entry name" value="SP"/>
    <property type="match status" value="1"/>
</dbReference>
<dbReference type="Proteomes" id="UP000176998">
    <property type="component" value="Unassembled WGS sequence"/>
</dbReference>
<sequence length="543" mass="59738">MDLKQKESLGIGHVDAVVVNDPHLQPPEASPLPWYKQTELRKLYFMMVFLFLGSTTLGYDGSLLNGLQTMQSWQTFFDHPKGSRLGIFGAMPGFGGLFVLLFAPYIADGLGRKWGTAIGCILVVFGALLQSFPVGSGSRREAMYLVGRFIMGAGSNISNGTCPLLITEVAHPRHRGKVTTLYNTLWYLGSIIAAWSCLGTLIHQSGDLQWRLPTGLQCMMPGIQLMAVWFLPESPRWLISKGKEAEAKKVLIKYHGNNNENDEFVRWEFAEISSILRLEKDAAAQSGWMELVRTPGNRKRCGLIIATAIFSQCSGNGLVSYYLAVILGTIGIKDSITQSYINGGLTIWSGLVSLTAAFFVDRIGRRALFLFAGVGMLISFSAWTACSAVYAQTQSSSAGIAVVAMIFVFYGVAGAAWPGLTVSYTVEILPFNIRAKGLTLSFCFTTLSAVFNQWVNPLGLEQLGWHFYFVYIAVLVIECLVIYFFFVETRGPTLEEISMLFDAKDSAAGVASLQAQVKVGEAHKREAHENDQPFRMGKVEPQN</sequence>
<protein>
    <recommendedName>
        <fullName evidence="10">Major facilitator superfamily (MFS) profile domain-containing protein</fullName>
    </recommendedName>
</protein>
<feature type="domain" description="Major facilitator superfamily (MFS) profile" evidence="10">
    <location>
        <begin position="46"/>
        <end position="490"/>
    </location>
</feature>
<evidence type="ECO:0000256" key="3">
    <source>
        <dbReference type="ARBA" id="ARBA00022448"/>
    </source>
</evidence>
<dbReference type="InterPro" id="IPR036259">
    <property type="entry name" value="MFS_trans_sf"/>
</dbReference>
<evidence type="ECO:0000256" key="2">
    <source>
        <dbReference type="ARBA" id="ARBA00010992"/>
    </source>
</evidence>
<evidence type="ECO:0000313" key="12">
    <source>
        <dbReference type="Proteomes" id="UP000176998"/>
    </source>
</evidence>
<evidence type="ECO:0000313" key="11">
    <source>
        <dbReference type="EMBL" id="OHE94908.1"/>
    </source>
</evidence>
<dbReference type="Gene3D" id="1.20.1250.20">
    <property type="entry name" value="MFS general substrate transporter like domains"/>
    <property type="match status" value="1"/>
</dbReference>
<feature type="transmembrane region" description="Helical" evidence="9">
    <location>
        <begin position="467"/>
        <end position="486"/>
    </location>
</feature>
<gene>
    <name evidence="11" type="ORF">CORC01_09827</name>
</gene>
<dbReference type="PANTHER" id="PTHR48022:SF64">
    <property type="entry name" value="MAJOR FACILITATOR SUPERFAMILY (MFS) PROFILE DOMAIN-CONTAINING PROTEIN"/>
    <property type="match status" value="1"/>
</dbReference>
<dbReference type="PROSITE" id="PS00216">
    <property type="entry name" value="SUGAR_TRANSPORT_1"/>
    <property type="match status" value="1"/>
</dbReference>
<evidence type="ECO:0000259" key="10">
    <source>
        <dbReference type="PROSITE" id="PS50850"/>
    </source>
</evidence>
<dbReference type="OrthoDB" id="6133115at2759"/>
<feature type="transmembrane region" description="Helical" evidence="9">
    <location>
        <begin position="113"/>
        <end position="134"/>
    </location>
</feature>
<keyword evidence="4 9" id="KW-0812">Transmembrane</keyword>
<dbReference type="RefSeq" id="XP_022472070.1">
    <property type="nucleotide sequence ID" value="XM_022621456.1"/>
</dbReference>
<dbReference type="InterPro" id="IPR005828">
    <property type="entry name" value="MFS_sugar_transport-like"/>
</dbReference>
<evidence type="ECO:0000256" key="5">
    <source>
        <dbReference type="ARBA" id="ARBA00022989"/>
    </source>
</evidence>
<evidence type="ECO:0000256" key="9">
    <source>
        <dbReference type="SAM" id="Phobius"/>
    </source>
</evidence>
<evidence type="ECO:0000256" key="1">
    <source>
        <dbReference type="ARBA" id="ARBA00004141"/>
    </source>
</evidence>
<reference evidence="11 12" key="1">
    <citation type="submission" date="2016-09" db="EMBL/GenBank/DDBJ databases">
        <authorList>
            <person name="Capua I."/>
            <person name="De Benedictis P."/>
            <person name="Joannis T."/>
            <person name="Lombin L.H."/>
            <person name="Cattoli G."/>
        </authorList>
    </citation>
    <scope>NUCLEOTIDE SEQUENCE [LARGE SCALE GENOMIC DNA]</scope>
    <source>
        <strain evidence="11 12">IMI 309357</strain>
    </source>
</reference>
<dbReference type="InterPro" id="IPR050360">
    <property type="entry name" value="MFS_Sugar_Transporters"/>
</dbReference>
<comment type="caution">
    <text evidence="11">The sequence shown here is derived from an EMBL/GenBank/DDBJ whole genome shotgun (WGS) entry which is preliminary data.</text>
</comment>
<comment type="similarity">
    <text evidence="2 7">Belongs to the major facilitator superfamily. Sugar transporter (TC 2.A.1.1) family.</text>
</comment>
<dbReference type="InterPro" id="IPR020846">
    <property type="entry name" value="MFS_dom"/>
</dbReference>
<feature type="transmembrane region" description="Helical" evidence="9">
    <location>
        <begin position="181"/>
        <end position="202"/>
    </location>
</feature>
<dbReference type="PANTHER" id="PTHR48022">
    <property type="entry name" value="PLASTIDIC GLUCOSE TRANSPORTER 4"/>
    <property type="match status" value="1"/>
</dbReference>
<name>A0A1G4B0G1_9PEZI</name>
<dbReference type="InterPro" id="IPR005829">
    <property type="entry name" value="Sugar_transporter_CS"/>
</dbReference>
<feature type="transmembrane region" description="Helical" evidence="9">
    <location>
        <begin position="340"/>
        <end position="360"/>
    </location>
</feature>
<dbReference type="PROSITE" id="PS50850">
    <property type="entry name" value="MFS"/>
    <property type="match status" value="1"/>
</dbReference>
<feature type="transmembrane region" description="Helical" evidence="9">
    <location>
        <begin position="367"/>
        <end position="391"/>
    </location>
</feature>
<evidence type="ECO:0000256" key="8">
    <source>
        <dbReference type="SAM" id="MobiDB-lite"/>
    </source>
</evidence>
<dbReference type="PRINTS" id="PR00171">
    <property type="entry name" value="SUGRTRNSPORT"/>
</dbReference>
<keyword evidence="5 9" id="KW-1133">Transmembrane helix</keyword>
<evidence type="ECO:0000256" key="7">
    <source>
        <dbReference type="RuleBase" id="RU003346"/>
    </source>
</evidence>
<dbReference type="GO" id="GO:0016020">
    <property type="term" value="C:membrane"/>
    <property type="evidence" value="ECO:0007669"/>
    <property type="project" value="UniProtKB-SubCell"/>
</dbReference>
<feature type="transmembrane region" description="Helical" evidence="9">
    <location>
        <begin position="397"/>
        <end position="417"/>
    </location>
</feature>